<dbReference type="Proteomes" id="UP000183504">
    <property type="component" value="Unassembled WGS sequence"/>
</dbReference>
<proteinExistence type="predicted"/>
<dbReference type="AlphaFoldDB" id="A0A0B7GRB7"/>
<protein>
    <recommendedName>
        <fullName evidence="3">ArpU family transcriptional regulator</fullName>
    </recommendedName>
</protein>
<evidence type="ECO:0008006" key="3">
    <source>
        <dbReference type="Google" id="ProtNLM"/>
    </source>
</evidence>
<reference evidence="1 2" key="1">
    <citation type="submission" date="2015-01" db="EMBL/GenBank/DDBJ databases">
        <authorList>
            <person name="Pelicic Vladimir"/>
        </authorList>
    </citation>
    <scope>NUCLEOTIDE SEQUENCE [LARGE SCALE GENOMIC DNA]</scope>
    <source>
        <strain evidence="1 2">2908</strain>
    </source>
</reference>
<name>A0A0B7GRB7_STRSA</name>
<organism evidence="1 2">
    <name type="scientific">Streptococcus sanguinis</name>
    <dbReference type="NCBI Taxonomy" id="1305"/>
    <lineage>
        <taxon>Bacteria</taxon>
        <taxon>Bacillati</taxon>
        <taxon>Bacillota</taxon>
        <taxon>Bacilli</taxon>
        <taxon>Lactobacillales</taxon>
        <taxon>Streptococcaceae</taxon>
        <taxon>Streptococcus</taxon>
    </lineage>
</organism>
<accession>A0A0B7GRB7</accession>
<evidence type="ECO:0000313" key="2">
    <source>
        <dbReference type="Proteomes" id="UP000183504"/>
    </source>
</evidence>
<gene>
    <name evidence="1" type="ORF">SSV_2021</name>
</gene>
<dbReference type="RefSeq" id="WP_072074695.1">
    <property type="nucleotide sequence ID" value="NZ_CDMW01000001.1"/>
</dbReference>
<evidence type="ECO:0000313" key="1">
    <source>
        <dbReference type="EMBL" id="CEL91295.1"/>
    </source>
</evidence>
<sequence>MVLDEIETARRAYYFLKSYKSLHTLAERKNERGAFKDKAVELVTEIEAYRDNLDEVKREIFANLFTKKPKETKKLCDLYKVLCVDKIEYRHLKTEILLDFAKSYRKGALLVYKT</sequence>
<dbReference type="EMBL" id="CDMW01000001">
    <property type="protein sequence ID" value="CEL91295.1"/>
    <property type="molecule type" value="Genomic_DNA"/>
</dbReference>